<dbReference type="RefSeq" id="WP_177319578.1">
    <property type="nucleotide sequence ID" value="NZ_BOMT01000016.1"/>
</dbReference>
<proteinExistence type="predicted"/>
<evidence type="ECO:0000313" key="1">
    <source>
        <dbReference type="EMBL" id="SFE53075.1"/>
    </source>
</evidence>
<protein>
    <submittedName>
        <fullName evidence="1">Uncharacterized protein</fullName>
    </submittedName>
</protein>
<organism evidence="1 2">
    <name type="scientific">Actinoplanes philippinensis</name>
    <dbReference type="NCBI Taxonomy" id="35752"/>
    <lineage>
        <taxon>Bacteria</taxon>
        <taxon>Bacillati</taxon>
        <taxon>Actinomycetota</taxon>
        <taxon>Actinomycetes</taxon>
        <taxon>Micromonosporales</taxon>
        <taxon>Micromonosporaceae</taxon>
        <taxon>Actinoplanes</taxon>
    </lineage>
</organism>
<accession>A0A1I2BAB3</accession>
<dbReference type="Proteomes" id="UP000199645">
    <property type="component" value="Unassembled WGS sequence"/>
</dbReference>
<sequence length="52" mass="6208">MLIEVMRHLLWRRRVRAVHAWRDAERAEYLRAVKRITAVAPVGMGTIRRPRS</sequence>
<gene>
    <name evidence="1" type="ORF">SAMN05421541_102205</name>
</gene>
<evidence type="ECO:0000313" key="2">
    <source>
        <dbReference type="Proteomes" id="UP000199645"/>
    </source>
</evidence>
<name>A0A1I2BAB3_9ACTN</name>
<dbReference type="AlphaFoldDB" id="A0A1I2BAB3"/>
<dbReference type="EMBL" id="FONV01000002">
    <property type="protein sequence ID" value="SFE53075.1"/>
    <property type="molecule type" value="Genomic_DNA"/>
</dbReference>
<dbReference type="STRING" id="35752.SAMN05421541_102205"/>
<keyword evidence="2" id="KW-1185">Reference proteome</keyword>
<reference evidence="1 2" key="1">
    <citation type="submission" date="2016-10" db="EMBL/GenBank/DDBJ databases">
        <authorList>
            <person name="de Groot N.N."/>
        </authorList>
    </citation>
    <scope>NUCLEOTIDE SEQUENCE [LARGE SCALE GENOMIC DNA]</scope>
    <source>
        <strain evidence="1 2">DSM 43019</strain>
    </source>
</reference>